<evidence type="ECO:0000259" key="6">
    <source>
        <dbReference type="PROSITE" id="PS50145"/>
    </source>
</evidence>
<proteinExistence type="predicted"/>
<dbReference type="InterPro" id="IPR001810">
    <property type="entry name" value="F-box_dom"/>
</dbReference>
<dbReference type="GO" id="GO:0061630">
    <property type="term" value="F:ubiquitin protein ligase activity"/>
    <property type="evidence" value="ECO:0007669"/>
    <property type="project" value="InterPro"/>
</dbReference>
<keyword evidence="1 5" id="KW-0479">Metal-binding</keyword>
<evidence type="ECO:0000256" key="4">
    <source>
        <dbReference type="ARBA" id="ARBA00022833"/>
    </source>
</evidence>
<dbReference type="Gene3D" id="3.30.40.150">
    <property type="entry name" value="TRAF-like zinc-finger, N-terminal subdomain"/>
    <property type="match status" value="1"/>
</dbReference>
<dbReference type="Gene3D" id="1.20.1280.50">
    <property type="match status" value="1"/>
</dbReference>
<sequence length="734" mass="81674">MLSAPTRLLPAKGTKMANGIHDHCDKCYSVSCQAPVNLSISCVVTKCHKNCGATFHMCKQEEHQLLCPNETVPCFNVDFGCPLKMPRHKSAKHLEVCPASVVCCSQEWNRWPVPETDMTFYRNVSESLRLNTEANLDVALALRDQGLLFQSIKMKSLFPEMMEEEPDSPNISNGVNNSVEDTSCSLDCGEFTENCRAEMEGRELSQEETDALAKDGNVASSQNYNTWEKIFKKDKEGCNRAAKCLNNGGKEEEREEQKSLNCEVQKVGNRNSHQPEVNDSINMNGATGLAPWQDGVLERLGKEVNIAEYNMYLVHNGAMLIDFGQLAACTPREKDFVYGNLEPIEVQTVRSFNVPASYRAKRSHLKDPSHKAKTAQQSVDTLDLDVSVENLPMSEEVSATLLCSLEKELKGHLISESVATDGLYVDIATQTYNFSSAPFKANATLADVIAERPCGLYVDVETEPVTRRHNKISSSFSYMCGHSFRRDEFQSHFRNAHCDIQASLSGWFQQRCPLAYLGCTFSQIRFHPSGQEATIKYRQDVSTFVLQPHFSSFTDAEKSLNPQGSAGQDFDGLSSLPLEILQHIVGYLDSFTLSQLSQVSCLMREVCATLLQDRGMIWRFSSLFSPVDRWSFSNAPSMSEHLKSCSFYQREERREPAALACLQEEASLYQSLAGAASCTAAEGDGLIEILQGSWHDKQPQGLGPVVIGRSSLRQDVDGLVEQLKSGLQLPSLCR</sequence>
<accession>A0A315VWN2</accession>
<evidence type="ECO:0000256" key="1">
    <source>
        <dbReference type="ARBA" id="ARBA00022723"/>
    </source>
</evidence>
<dbReference type="SUPFAM" id="SSF49599">
    <property type="entry name" value="TRAF domain-like"/>
    <property type="match status" value="1"/>
</dbReference>
<dbReference type="Pfam" id="PF15965">
    <property type="entry name" value="zf-TRAF_2"/>
    <property type="match status" value="1"/>
</dbReference>
<keyword evidence="4 5" id="KW-0862">Zinc</keyword>
<dbReference type="InterPro" id="IPR031890">
    <property type="entry name" value="Fbxo30/Fbxo40"/>
</dbReference>
<keyword evidence="2 5" id="KW-0863">Zinc-finger</keyword>
<keyword evidence="9" id="KW-1185">Reference proteome</keyword>
<evidence type="ECO:0000313" key="9">
    <source>
        <dbReference type="Proteomes" id="UP000250572"/>
    </source>
</evidence>
<comment type="caution">
    <text evidence="8">The sequence shown here is derived from an EMBL/GenBank/DDBJ whole genome shotgun (WGS) entry which is preliminary data.</text>
</comment>
<name>A0A315VWN2_GAMAF</name>
<dbReference type="InterPro" id="IPR043013">
    <property type="entry name" value="Znf_TRAF_N"/>
</dbReference>
<organism evidence="8 9">
    <name type="scientific">Gambusia affinis</name>
    <name type="common">Western mosquitofish</name>
    <name type="synonym">Heterandria affinis</name>
    <dbReference type="NCBI Taxonomy" id="33528"/>
    <lineage>
        <taxon>Eukaryota</taxon>
        <taxon>Metazoa</taxon>
        <taxon>Chordata</taxon>
        <taxon>Craniata</taxon>
        <taxon>Vertebrata</taxon>
        <taxon>Euteleostomi</taxon>
        <taxon>Actinopterygii</taxon>
        <taxon>Neopterygii</taxon>
        <taxon>Teleostei</taxon>
        <taxon>Neoteleostei</taxon>
        <taxon>Acanthomorphata</taxon>
        <taxon>Ovalentaria</taxon>
        <taxon>Atherinomorphae</taxon>
        <taxon>Cyprinodontiformes</taxon>
        <taxon>Poeciliidae</taxon>
        <taxon>Poeciliinae</taxon>
        <taxon>Gambusia</taxon>
    </lineage>
</organism>
<dbReference type="SUPFAM" id="SSF81383">
    <property type="entry name" value="F-box domain"/>
    <property type="match status" value="1"/>
</dbReference>
<dbReference type="AlphaFoldDB" id="A0A315VWN2"/>
<gene>
    <name evidence="8" type="ORF">CCH79_00012082</name>
</gene>
<dbReference type="InterPro" id="IPR036047">
    <property type="entry name" value="F-box-like_dom_sf"/>
</dbReference>
<dbReference type="EMBL" id="NHOQ01000959">
    <property type="protein sequence ID" value="PWA28000.1"/>
    <property type="molecule type" value="Genomic_DNA"/>
</dbReference>
<evidence type="ECO:0000256" key="5">
    <source>
        <dbReference type="PROSITE-ProRule" id="PRU00207"/>
    </source>
</evidence>
<dbReference type="Proteomes" id="UP000250572">
    <property type="component" value="Unassembled WGS sequence"/>
</dbReference>
<dbReference type="PROSITE" id="PS50145">
    <property type="entry name" value="ZF_TRAF"/>
    <property type="match status" value="1"/>
</dbReference>
<evidence type="ECO:0000256" key="3">
    <source>
        <dbReference type="ARBA" id="ARBA00022786"/>
    </source>
</evidence>
<feature type="zinc finger region" description="TRAF-type" evidence="5">
    <location>
        <begin position="63"/>
        <end position="105"/>
    </location>
</feature>
<feature type="domain" description="TRAF-type" evidence="6">
    <location>
        <begin position="63"/>
        <end position="105"/>
    </location>
</feature>
<dbReference type="STRING" id="33528.ENSGAFP00000030100"/>
<keyword evidence="3" id="KW-0833">Ubl conjugation pathway</keyword>
<dbReference type="GO" id="GO:0008270">
    <property type="term" value="F:zinc ion binding"/>
    <property type="evidence" value="ECO:0007669"/>
    <property type="project" value="UniProtKB-KW"/>
</dbReference>
<evidence type="ECO:0000313" key="8">
    <source>
        <dbReference type="EMBL" id="PWA28000.1"/>
    </source>
</evidence>
<dbReference type="Pfam" id="PF15966">
    <property type="entry name" value="F-box_4"/>
    <property type="match status" value="1"/>
</dbReference>
<evidence type="ECO:0000259" key="7">
    <source>
        <dbReference type="PROSITE" id="PS50181"/>
    </source>
</evidence>
<dbReference type="GO" id="GO:0005737">
    <property type="term" value="C:cytoplasm"/>
    <property type="evidence" value="ECO:0007669"/>
    <property type="project" value="TreeGrafter"/>
</dbReference>
<dbReference type="PROSITE" id="PS50181">
    <property type="entry name" value="FBOX"/>
    <property type="match status" value="1"/>
</dbReference>
<evidence type="ECO:0008006" key="10">
    <source>
        <dbReference type="Google" id="ProtNLM"/>
    </source>
</evidence>
<reference evidence="8 9" key="1">
    <citation type="journal article" date="2018" name="G3 (Bethesda)">
        <title>A High-Quality Reference Genome for the Invasive Mosquitofish Gambusia affinis Using a Chicago Library.</title>
        <authorList>
            <person name="Hoffberg S.L."/>
            <person name="Troendle N.J."/>
            <person name="Glenn T.C."/>
            <person name="Mahmud O."/>
            <person name="Louha S."/>
            <person name="Chalopin D."/>
            <person name="Bennetzen J.L."/>
            <person name="Mauricio R."/>
        </authorList>
    </citation>
    <scope>NUCLEOTIDE SEQUENCE [LARGE SCALE GENOMIC DNA]</scope>
    <source>
        <strain evidence="8">NE01/NJP1002.9</strain>
        <tissue evidence="8">Muscle</tissue>
    </source>
</reference>
<dbReference type="PANTHER" id="PTHR15933:SF1">
    <property type="entry name" value="F-BOX ONLY PROTEIN 40"/>
    <property type="match status" value="1"/>
</dbReference>
<dbReference type="InterPro" id="IPR001293">
    <property type="entry name" value="Znf_TRAF"/>
</dbReference>
<feature type="domain" description="F-box" evidence="7">
    <location>
        <begin position="570"/>
        <end position="621"/>
    </location>
</feature>
<dbReference type="PANTHER" id="PTHR15933">
    <property type="entry name" value="PROTEIN CBG16327"/>
    <property type="match status" value="1"/>
</dbReference>
<protein>
    <recommendedName>
        <fullName evidence="10">F-box domain-containing protein</fullName>
    </recommendedName>
</protein>
<evidence type="ECO:0000256" key="2">
    <source>
        <dbReference type="ARBA" id="ARBA00022771"/>
    </source>
</evidence>